<proteinExistence type="predicted"/>
<feature type="transmembrane region" description="Helical" evidence="5">
    <location>
        <begin position="118"/>
        <end position="136"/>
    </location>
</feature>
<reference evidence="6" key="1">
    <citation type="journal article" date="2014" name="Int. J. Syst. Evol. Microbiol.">
        <title>Complete genome of a new Firmicutes species belonging to the dominant human colonic microbiota ('Ruminococcus bicirculans') reveals two chromosomes and a selective capacity to utilize plant glucans.</title>
        <authorList>
            <consortium name="NISC Comparative Sequencing Program"/>
            <person name="Wegmann U."/>
            <person name="Louis P."/>
            <person name="Goesmann A."/>
            <person name="Henrissat B."/>
            <person name="Duncan S.H."/>
            <person name="Flint H.J."/>
        </authorList>
    </citation>
    <scope>NUCLEOTIDE SEQUENCE</scope>
    <source>
        <strain evidence="6">NBRC 109915</strain>
    </source>
</reference>
<dbReference type="InterPro" id="IPR023352">
    <property type="entry name" value="MAPEG-like_dom_sf"/>
</dbReference>
<organism evidence="6 7">
    <name type="scientific">Sulfitobacter pacificus</name>
    <dbReference type="NCBI Taxonomy" id="1499314"/>
    <lineage>
        <taxon>Bacteria</taxon>
        <taxon>Pseudomonadati</taxon>
        <taxon>Pseudomonadota</taxon>
        <taxon>Alphaproteobacteria</taxon>
        <taxon>Rhodobacterales</taxon>
        <taxon>Roseobacteraceae</taxon>
        <taxon>Sulfitobacter</taxon>
    </lineage>
</organism>
<feature type="transmembrane region" description="Helical" evidence="5">
    <location>
        <begin position="7"/>
        <end position="27"/>
    </location>
</feature>
<dbReference type="Pfam" id="PF01124">
    <property type="entry name" value="MAPEG"/>
    <property type="match status" value="1"/>
</dbReference>
<dbReference type="InterPro" id="IPR001129">
    <property type="entry name" value="Membr-assoc_MAPEG"/>
</dbReference>
<reference evidence="6" key="2">
    <citation type="submission" date="2023-01" db="EMBL/GenBank/DDBJ databases">
        <title>Draft genome sequence of Sulfitobacter pacificus strain NBRC 109915.</title>
        <authorList>
            <person name="Sun Q."/>
            <person name="Mori K."/>
        </authorList>
    </citation>
    <scope>NUCLEOTIDE SEQUENCE</scope>
    <source>
        <strain evidence="6">NBRC 109915</strain>
    </source>
</reference>
<keyword evidence="3 5" id="KW-1133">Transmembrane helix</keyword>
<dbReference type="PANTHER" id="PTHR35371">
    <property type="entry name" value="INNER MEMBRANE PROTEIN"/>
    <property type="match status" value="1"/>
</dbReference>
<evidence type="ECO:0000256" key="1">
    <source>
        <dbReference type="ARBA" id="ARBA00004370"/>
    </source>
</evidence>
<name>A0ABQ5VJH7_9RHOB</name>
<keyword evidence="2 5" id="KW-0812">Transmembrane</keyword>
<comment type="subcellular location">
    <subcellularLocation>
        <location evidence="1">Membrane</location>
    </subcellularLocation>
</comment>
<comment type="caution">
    <text evidence="6">The sequence shown here is derived from an EMBL/GenBank/DDBJ whole genome shotgun (WGS) entry which is preliminary data.</text>
</comment>
<evidence type="ECO:0000313" key="6">
    <source>
        <dbReference type="EMBL" id="GLQ27207.1"/>
    </source>
</evidence>
<dbReference type="EMBL" id="BSNL01000001">
    <property type="protein sequence ID" value="GLQ27207.1"/>
    <property type="molecule type" value="Genomic_DNA"/>
</dbReference>
<accession>A0ABQ5VJH7</accession>
<evidence type="ECO:0000256" key="2">
    <source>
        <dbReference type="ARBA" id="ARBA00022692"/>
    </source>
</evidence>
<evidence type="ECO:0000256" key="3">
    <source>
        <dbReference type="ARBA" id="ARBA00022989"/>
    </source>
</evidence>
<dbReference type="RefSeq" id="WP_284373040.1">
    <property type="nucleotide sequence ID" value="NZ_BSNL01000001.1"/>
</dbReference>
<dbReference type="PANTHER" id="PTHR35371:SF1">
    <property type="entry name" value="BLR7753 PROTEIN"/>
    <property type="match status" value="1"/>
</dbReference>
<sequence length="141" mass="15972">METFPTELGILTCLTLFAASMWIPYIVGVVRNPLPEGAPDTFLRPGNLNELPAWVHRAHRAHLNLLEQFVPFAVLVLILDRVNGFTSLTYWVAILFFWVRIAHAVGMITGWARMPLRPMLYNIGWVCCLLLGYAVFASRMA</sequence>
<dbReference type="Gene3D" id="1.20.120.550">
    <property type="entry name" value="Membrane associated eicosanoid/glutathione metabolism-like domain"/>
    <property type="match status" value="1"/>
</dbReference>
<evidence type="ECO:0000256" key="5">
    <source>
        <dbReference type="SAM" id="Phobius"/>
    </source>
</evidence>
<evidence type="ECO:0000256" key="4">
    <source>
        <dbReference type="ARBA" id="ARBA00023136"/>
    </source>
</evidence>
<protein>
    <submittedName>
        <fullName evidence="6">Membrane protein</fullName>
    </submittedName>
</protein>
<dbReference type="SUPFAM" id="SSF161084">
    <property type="entry name" value="MAPEG domain-like"/>
    <property type="match status" value="1"/>
</dbReference>
<keyword evidence="4 5" id="KW-0472">Membrane</keyword>
<keyword evidence="7" id="KW-1185">Reference proteome</keyword>
<dbReference type="Proteomes" id="UP001161388">
    <property type="component" value="Unassembled WGS sequence"/>
</dbReference>
<evidence type="ECO:0000313" key="7">
    <source>
        <dbReference type="Proteomes" id="UP001161388"/>
    </source>
</evidence>
<gene>
    <name evidence="6" type="ORF">GCM10007927_20100</name>
</gene>